<gene>
    <name evidence="2" type="ORF">HLPCO_001636</name>
</gene>
<evidence type="ECO:0000313" key="3">
    <source>
        <dbReference type="Proteomes" id="UP000005707"/>
    </source>
</evidence>
<keyword evidence="1" id="KW-1133">Transmembrane helix</keyword>
<organism evidence="2 3">
    <name type="scientific">Haloplasma contractile SSD-17B</name>
    <dbReference type="NCBI Taxonomy" id="1033810"/>
    <lineage>
        <taxon>Bacteria</taxon>
        <taxon>Bacillati</taxon>
        <taxon>Mycoplasmatota</taxon>
        <taxon>Mollicutes</taxon>
        <taxon>Haloplasmatales</taxon>
        <taxon>Haloplasmataceae</taxon>
        <taxon>Haloplasma</taxon>
    </lineage>
</organism>
<evidence type="ECO:0000313" key="2">
    <source>
        <dbReference type="EMBL" id="ERJ12635.1"/>
    </source>
</evidence>
<name>F7PWJ8_9MOLU</name>
<proteinExistence type="predicted"/>
<dbReference type="eggNOG" id="ENOG50330VC">
    <property type="taxonomic scope" value="Bacteria"/>
</dbReference>
<evidence type="ECO:0000256" key="1">
    <source>
        <dbReference type="SAM" id="Phobius"/>
    </source>
</evidence>
<sequence length="172" mass="19790">MKIKRWEFLGVFLVFGIGTLLHFTYEWSDQNSLVALFSPVNESVWEHLKLAFYGMLFYAVIEYLFAGHDHKNFLFAKAVSSIIAAALVVVLYYGYTEFIDQSLAMDIVIFAFAIILAQIISYLLIRINLFFEGINYIGIILIFIVVMAFSAYTFEPPVYKLFTESGINLFLK</sequence>
<keyword evidence="1" id="KW-0812">Transmembrane</keyword>
<keyword evidence="1" id="KW-0472">Membrane</keyword>
<dbReference type="AlphaFoldDB" id="F7PWJ8"/>
<feature type="transmembrane region" description="Helical" evidence="1">
    <location>
        <begin position="73"/>
        <end position="95"/>
    </location>
</feature>
<feature type="transmembrane region" description="Helical" evidence="1">
    <location>
        <begin position="107"/>
        <end position="125"/>
    </location>
</feature>
<dbReference type="InterPro" id="IPR045407">
    <property type="entry name" value="DUF6512"/>
</dbReference>
<dbReference type="Pfam" id="PF20122">
    <property type="entry name" value="DUF6512"/>
    <property type="match status" value="1"/>
</dbReference>
<feature type="transmembrane region" description="Helical" evidence="1">
    <location>
        <begin position="7"/>
        <end position="27"/>
    </location>
</feature>
<dbReference type="OrthoDB" id="48209at2"/>
<dbReference type="RefSeq" id="WP_008824786.1">
    <property type="nucleotide sequence ID" value="NZ_AFNU02000004.1"/>
</dbReference>
<accession>F7PWJ8</accession>
<comment type="caution">
    <text evidence="2">The sequence shown here is derived from an EMBL/GenBank/DDBJ whole genome shotgun (WGS) entry which is preliminary data.</text>
</comment>
<dbReference type="EMBL" id="AFNU02000004">
    <property type="protein sequence ID" value="ERJ12635.1"/>
    <property type="molecule type" value="Genomic_DNA"/>
</dbReference>
<protein>
    <submittedName>
        <fullName evidence="2">Uncharacterized protein</fullName>
    </submittedName>
</protein>
<dbReference type="Proteomes" id="UP000005707">
    <property type="component" value="Unassembled WGS sequence"/>
</dbReference>
<reference evidence="2 3" key="1">
    <citation type="journal article" date="2011" name="J. Bacteriol.">
        <title>Genome sequence of Haloplasma contractile, an unusual contractile bacterium from a deep-sea anoxic brine lake.</title>
        <authorList>
            <person name="Antunes A."/>
            <person name="Alam I."/>
            <person name="El Dorry H."/>
            <person name="Siam R."/>
            <person name="Robertson A."/>
            <person name="Bajic V.B."/>
            <person name="Stingl U."/>
        </authorList>
    </citation>
    <scope>NUCLEOTIDE SEQUENCE [LARGE SCALE GENOMIC DNA]</scope>
    <source>
        <strain evidence="2 3">SSD-17B</strain>
    </source>
</reference>
<reference evidence="2 3" key="2">
    <citation type="journal article" date="2013" name="PLoS ONE">
        <title>INDIGO - INtegrated Data Warehouse of MIcrobial GenOmes with Examples from the Red Sea Extremophiles.</title>
        <authorList>
            <person name="Alam I."/>
            <person name="Antunes A."/>
            <person name="Kamau A.A."/>
            <person name="Ba Alawi W."/>
            <person name="Kalkatawi M."/>
            <person name="Stingl U."/>
            <person name="Bajic V.B."/>
        </authorList>
    </citation>
    <scope>NUCLEOTIDE SEQUENCE [LARGE SCALE GENOMIC DNA]</scope>
    <source>
        <strain evidence="2 3">SSD-17B</strain>
    </source>
</reference>
<feature type="transmembrane region" description="Helical" evidence="1">
    <location>
        <begin position="134"/>
        <end position="154"/>
    </location>
</feature>
<dbReference type="InParanoid" id="F7PWJ8"/>
<feature type="transmembrane region" description="Helical" evidence="1">
    <location>
        <begin position="47"/>
        <end position="66"/>
    </location>
</feature>
<keyword evidence="3" id="KW-1185">Reference proteome</keyword>